<dbReference type="InterPro" id="IPR036873">
    <property type="entry name" value="Rhodanese-like_dom_sf"/>
</dbReference>
<comment type="caution">
    <text evidence="3">The sequence shown here is derived from an EMBL/GenBank/DDBJ whole genome shotgun (WGS) entry which is preliminary data.</text>
</comment>
<feature type="domain" description="Rhodanese" evidence="1">
    <location>
        <begin position="18"/>
        <end position="105"/>
    </location>
</feature>
<organism evidence="3 4">
    <name type="scientific">Chromobacterium haemolyticum</name>
    <dbReference type="NCBI Taxonomy" id="394935"/>
    <lineage>
        <taxon>Bacteria</taxon>
        <taxon>Pseudomonadati</taxon>
        <taxon>Pseudomonadota</taxon>
        <taxon>Betaproteobacteria</taxon>
        <taxon>Neisseriales</taxon>
        <taxon>Chromobacteriaceae</taxon>
        <taxon>Chromobacterium</taxon>
    </lineage>
</organism>
<dbReference type="EMBL" id="JAFLRD010000014">
    <property type="protein sequence ID" value="MBO0417286.1"/>
    <property type="molecule type" value="Genomic_DNA"/>
</dbReference>
<dbReference type="AlphaFoldDB" id="A0A1W0CNJ3"/>
<dbReference type="OrthoDB" id="9811849at2"/>
<evidence type="ECO:0000313" key="3">
    <source>
        <dbReference type="EMBL" id="OQS35038.1"/>
    </source>
</evidence>
<dbReference type="PANTHER" id="PTHR43031:SF17">
    <property type="entry name" value="SULFURTRANSFERASE YTWF-RELATED"/>
    <property type="match status" value="1"/>
</dbReference>
<proteinExistence type="predicted"/>
<dbReference type="PANTHER" id="PTHR43031">
    <property type="entry name" value="FAD-DEPENDENT OXIDOREDUCTASE"/>
    <property type="match status" value="1"/>
</dbReference>
<dbReference type="GeneID" id="58562447"/>
<evidence type="ECO:0000313" key="2">
    <source>
        <dbReference type="EMBL" id="MBO0417286.1"/>
    </source>
</evidence>
<evidence type="ECO:0000259" key="1">
    <source>
        <dbReference type="PROSITE" id="PS50206"/>
    </source>
</evidence>
<dbReference type="InterPro" id="IPR050229">
    <property type="entry name" value="GlpE_sulfurtransferase"/>
</dbReference>
<name>A0A1W0CNJ3_9NEIS</name>
<dbReference type="EMBL" id="MUKV01000029">
    <property type="protein sequence ID" value="OQS35038.1"/>
    <property type="molecule type" value="Genomic_DNA"/>
</dbReference>
<evidence type="ECO:0000313" key="5">
    <source>
        <dbReference type="Proteomes" id="UP000664349"/>
    </source>
</evidence>
<dbReference type="Gene3D" id="3.40.250.10">
    <property type="entry name" value="Rhodanese-like domain"/>
    <property type="match status" value="1"/>
</dbReference>
<keyword evidence="5" id="KW-1185">Reference proteome</keyword>
<dbReference type="InterPro" id="IPR001763">
    <property type="entry name" value="Rhodanese-like_dom"/>
</dbReference>
<sequence>MVQEIRARDLAAALADTAAEPPVLLDVREAWEVQLCMIPGSLHIPMNLIPLRMSELPDAPIVVICHHGVRSAHVARFLLDAGFEQVLSLAGGVEAWAAEVDPQMARY</sequence>
<dbReference type="PROSITE" id="PS50206">
    <property type="entry name" value="RHODANESE_3"/>
    <property type="match status" value="1"/>
</dbReference>
<accession>A0A1W0CNJ3</accession>
<dbReference type="Pfam" id="PF00581">
    <property type="entry name" value="Rhodanese"/>
    <property type="match status" value="1"/>
</dbReference>
<gene>
    <name evidence="3" type="ORF">B0T45_17895</name>
    <name evidence="2" type="ORF">J1C50_17375</name>
</gene>
<reference evidence="3 4" key="1">
    <citation type="submission" date="2017-02" db="EMBL/GenBank/DDBJ databases">
        <title>Chromobacterium haemolyticum H5244.</title>
        <authorList>
            <person name="Gulvik C.A."/>
        </authorList>
    </citation>
    <scope>NUCLEOTIDE SEQUENCE [LARGE SCALE GENOMIC DNA]</scope>
    <source>
        <strain evidence="3 4">H5244</strain>
    </source>
</reference>
<evidence type="ECO:0000313" key="4">
    <source>
        <dbReference type="Proteomes" id="UP000192721"/>
    </source>
</evidence>
<dbReference type="Proteomes" id="UP000664349">
    <property type="component" value="Unassembled WGS sequence"/>
</dbReference>
<protein>
    <submittedName>
        <fullName evidence="3">Rhodanese-like domain-containing protein</fullName>
    </submittedName>
    <submittedName>
        <fullName evidence="2">Sulfurtransferase</fullName>
    </submittedName>
</protein>
<dbReference type="RefSeq" id="WP_019103398.1">
    <property type="nucleotide sequence ID" value="NZ_AP019312.1"/>
</dbReference>
<dbReference type="SUPFAM" id="SSF52821">
    <property type="entry name" value="Rhodanese/Cell cycle control phosphatase"/>
    <property type="match status" value="1"/>
</dbReference>
<reference evidence="2 5" key="2">
    <citation type="submission" date="2021-03" db="EMBL/GenBank/DDBJ databases">
        <title>First Case of infection caused by Chromobacterium haemolyticum derived from water in China.</title>
        <authorList>
            <person name="Chen J."/>
            <person name="Liu C."/>
        </authorList>
    </citation>
    <scope>NUCLEOTIDE SEQUENCE [LARGE SCALE GENOMIC DNA]</scope>
    <source>
        <strain evidence="2 5">WJ-5</strain>
    </source>
</reference>
<dbReference type="SMART" id="SM00450">
    <property type="entry name" value="RHOD"/>
    <property type="match status" value="1"/>
</dbReference>
<dbReference type="Proteomes" id="UP000192721">
    <property type="component" value="Unassembled WGS sequence"/>
</dbReference>